<reference evidence="2" key="1">
    <citation type="submission" date="2018-05" db="EMBL/GenBank/DDBJ databases">
        <title>Draft genome of Mucuna pruriens seed.</title>
        <authorList>
            <person name="Nnadi N.E."/>
            <person name="Vos R."/>
            <person name="Hasami M.H."/>
            <person name="Devisetty U.K."/>
            <person name="Aguiy J.C."/>
        </authorList>
    </citation>
    <scope>NUCLEOTIDE SEQUENCE [LARGE SCALE GENOMIC DNA]</scope>
    <source>
        <strain evidence="2">JCA_2017</strain>
    </source>
</reference>
<dbReference type="AlphaFoldDB" id="A0A371FMB3"/>
<name>A0A371FMB3_MUCPR</name>
<sequence length="448" mass="49933">MSPLEKLAAQGEFVQRKHGSRTERSKVVRGDRLACHRTLVDLILSVLANRGEPLSLVHGDRRESLPTDESEPLYHLDPEIEITLRRLRKARNIVVSNSSNSVSSSDDSSPVSNTSNFVKYSSTNNFAESEQMENNDRTLKELATSNVARRSPQAPEGIPCGQFHDEGTGDTERLHQNEGVSILPGWSCKRLVSVLFNTWEVITNVFPYGAIELKDEHTNNTFQVKFKCGGDTRGHNKSSVFEWVEKEKKRVSAQVSHPGQTDSLLDRSTLQSSSPIEVAQLSSPCRRPSLGANATPEKLAVQGEFAQGTRTETPKVIRGDRLACQRTLVDLILNFLANKVTKPPISCISVRDQVTLTFLRQSTLSRDRVGCVSAKTISDQFLPRATRHLAERCGPMLIYDVGQKEFTIPNYGAIQMTMNNTSLIFSNGQRYVTRGHLNRDNRLSLEGE</sequence>
<evidence type="ECO:0000313" key="3">
    <source>
        <dbReference type="Proteomes" id="UP000257109"/>
    </source>
</evidence>
<organism evidence="2 3">
    <name type="scientific">Mucuna pruriens</name>
    <name type="common">Velvet bean</name>
    <name type="synonym">Dolichos pruriens</name>
    <dbReference type="NCBI Taxonomy" id="157652"/>
    <lineage>
        <taxon>Eukaryota</taxon>
        <taxon>Viridiplantae</taxon>
        <taxon>Streptophyta</taxon>
        <taxon>Embryophyta</taxon>
        <taxon>Tracheophyta</taxon>
        <taxon>Spermatophyta</taxon>
        <taxon>Magnoliopsida</taxon>
        <taxon>eudicotyledons</taxon>
        <taxon>Gunneridae</taxon>
        <taxon>Pentapetalae</taxon>
        <taxon>rosids</taxon>
        <taxon>fabids</taxon>
        <taxon>Fabales</taxon>
        <taxon>Fabaceae</taxon>
        <taxon>Papilionoideae</taxon>
        <taxon>50 kb inversion clade</taxon>
        <taxon>NPAAA clade</taxon>
        <taxon>indigoferoid/millettioid clade</taxon>
        <taxon>Phaseoleae</taxon>
        <taxon>Mucuna</taxon>
    </lineage>
</organism>
<accession>A0A371FMB3</accession>
<comment type="caution">
    <text evidence="2">The sequence shown here is derived from an EMBL/GenBank/DDBJ whole genome shotgun (WGS) entry which is preliminary data.</text>
</comment>
<evidence type="ECO:0000313" key="2">
    <source>
        <dbReference type="EMBL" id="RDX79233.1"/>
    </source>
</evidence>
<dbReference type="Proteomes" id="UP000257109">
    <property type="component" value="Unassembled WGS sequence"/>
</dbReference>
<proteinExistence type="predicted"/>
<protein>
    <submittedName>
        <fullName evidence="2">Uncharacterized protein</fullName>
    </submittedName>
</protein>
<feature type="non-terminal residue" evidence="2">
    <location>
        <position position="1"/>
    </location>
</feature>
<gene>
    <name evidence="2" type="ORF">CR513_40359</name>
</gene>
<evidence type="ECO:0000256" key="1">
    <source>
        <dbReference type="SAM" id="MobiDB-lite"/>
    </source>
</evidence>
<keyword evidence="3" id="KW-1185">Reference proteome</keyword>
<dbReference type="EMBL" id="QJKJ01008598">
    <property type="protein sequence ID" value="RDX79233.1"/>
    <property type="molecule type" value="Genomic_DNA"/>
</dbReference>
<feature type="region of interest" description="Disordered" evidence="1">
    <location>
        <begin position="97"/>
        <end position="116"/>
    </location>
</feature>